<proteinExistence type="predicted"/>
<feature type="region of interest" description="Disordered" evidence="1">
    <location>
        <begin position="812"/>
        <end position="854"/>
    </location>
</feature>
<feature type="domain" description="Azaphilone pigments biosynthesis cluster protein L N-terminal" evidence="3">
    <location>
        <begin position="1"/>
        <end position="195"/>
    </location>
</feature>
<dbReference type="SMART" id="SM00248">
    <property type="entry name" value="ANK"/>
    <property type="match status" value="4"/>
</dbReference>
<keyword evidence="2" id="KW-0732">Signal</keyword>
<feature type="signal peptide" evidence="2">
    <location>
        <begin position="1"/>
        <end position="20"/>
    </location>
</feature>
<accession>A0AAV9H8B4</accession>
<feature type="region of interest" description="Disordered" evidence="1">
    <location>
        <begin position="868"/>
        <end position="915"/>
    </location>
</feature>
<dbReference type="Gene3D" id="1.25.40.20">
    <property type="entry name" value="Ankyrin repeat-containing domain"/>
    <property type="match status" value="1"/>
</dbReference>
<reference evidence="4" key="1">
    <citation type="journal article" date="2023" name="Mol. Phylogenet. Evol.">
        <title>Genome-scale phylogeny and comparative genomics of the fungal order Sordariales.</title>
        <authorList>
            <person name="Hensen N."/>
            <person name="Bonometti L."/>
            <person name="Westerberg I."/>
            <person name="Brannstrom I.O."/>
            <person name="Guillou S."/>
            <person name="Cros-Aarteil S."/>
            <person name="Calhoun S."/>
            <person name="Haridas S."/>
            <person name="Kuo A."/>
            <person name="Mondo S."/>
            <person name="Pangilinan J."/>
            <person name="Riley R."/>
            <person name="LaButti K."/>
            <person name="Andreopoulos B."/>
            <person name="Lipzen A."/>
            <person name="Chen C."/>
            <person name="Yan M."/>
            <person name="Daum C."/>
            <person name="Ng V."/>
            <person name="Clum A."/>
            <person name="Steindorff A."/>
            <person name="Ohm R.A."/>
            <person name="Martin F."/>
            <person name="Silar P."/>
            <person name="Natvig D.O."/>
            <person name="Lalanne C."/>
            <person name="Gautier V."/>
            <person name="Ament-Velasquez S.L."/>
            <person name="Kruys A."/>
            <person name="Hutchinson M.I."/>
            <person name="Powell A.J."/>
            <person name="Barry K."/>
            <person name="Miller A.N."/>
            <person name="Grigoriev I.V."/>
            <person name="Debuchy R."/>
            <person name="Gladieux P."/>
            <person name="Hiltunen Thoren M."/>
            <person name="Johannesson H."/>
        </authorList>
    </citation>
    <scope>NUCLEOTIDE SEQUENCE</scope>
    <source>
        <strain evidence="4">PSN324</strain>
    </source>
</reference>
<evidence type="ECO:0000256" key="1">
    <source>
        <dbReference type="SAM" id="MobiDB-lite"/>
    </source>
</evidence>
<comment type="caution">
    <text evidence="4">The sequence shown here is derived from an EMBL/GenBank/DDBJ whole genome shotgun (WGS) entry which is preliminary data.</text>
</comment>
<evidence type="ECO:0000256" key="2">
    <source>
        <dbReference type="SAM" id="SignalP"/>
    </source>
</evidence>
<sequence length="915" mass="100699">MEAVGAGASVLAFITLALQSAKIISNTLSGIQGAPENVGHAASAVGMLQAALGQLSQCPLVSQGQSSRRDDLHDHVKRCSDDLAGFASKLSKIKIAGTDSQSRRLWKRVRTFVDEKELDKMVRVVTAHSSTLSLWLQSVQSTAVFDSRIQISALSQTISASAQDTQTRMNEELQAIAMKLDNTMNQSTTAHKSIDDKFSLILQAIESLKLATGTAGQDDRTANAESTWHPSSLVPINPTDESNQEDAKLMSCVHRLQALVHDERRVLDMDEVDRIIEDLQSVILAVQNTANDSSGKRLFKRISAALASAQMVSLNEEGTVVNRPPAGRILQQQHVLKEFKNASGRILIKTKTRRVGQQFNSFDDEEFVGRLVFVPNQRSGRSMFTATVWQKATWTGGFTSIPHLQVNPVLPADSPVFEHIWRGRLDGLLGMLRSGQASLRDHDENGNSLLAIAVNHFKPHICKFLLANNADVDVHLTEGGLRHHILICPLIGGYARADRNECLRQILEAGADPTDDGSADIYSNPFFVAFDVCVSYAASETLRLCLDHAHDWGLSIHSTNQFGQTPFLVACRSFEADDLKTILPLLFERGANVADVDPQGRSCLHFILLKAHEGCWLEQLDLFEKADSDAAVLISLIKRGADVLAKDELGRSLSHVVSATFDYYTPGISYLRDLWDFVLTVCGYNVFEVRGHRPRIARYNVCGTSNTIDISTMDYTPEIFRHLWKGWEHLCPYPEDLTDEAVDISQAATAFAQEEAANQAKPNPSAEAQSFRPTCKRCGNWEDYCRDPNCGFCEEERCGLCRISDHWDRISVSSDPSSSDPFSSNPSVVPSPLSGQAPDGSGDDESSDGEVAQCQYGSKADTQYLWAQPGSWNSGYETDSEGEDGSWTKAQTDASHDSTHQFPAIELENPWADVI</sequence>
<dbReference type="InterPro" id="IPR031348">
    <property type="entry name" value="PigL_N"/>
</dbReference>
<protein>
    <recommendedName>
        <fullName evidence="3">Azaphilone pigments biosynthesis cluster protein L N-terminal domain-containing protein</fullName>
    </recommendedName>
</protein>
<gene>
    <name evidence="4" type="ORF">QBC42DRAFT_214643</name>
</gene>
<reference evidence="4" key="2">
    <citation type="submission" date="2023-06" db="EMBL/GenBank/DDBJ databases">
        <authorList>
            <consortium name="Lawrence Berkeley National Laboratory"/>
            <person name="Mondo S.J."/>
            <person name="Hensen N."/>
            <person name="Bonometti L."/>
            <person name="Westerberg I."/>
            <person name="Brannstrom I.O."/>
            <person name="Guillou S."/>
            <person name="Cros-Aarteil S."/>
            <person name="Calhoun S."/>
            <person name="Haridas S."/>
            <person name="Kuo A."/>
            <person name="Pangilinan J."/>
            <person name="Riley R."/>
            <person name="Labutti K."/>
            <person name="Andreopoulos B."/>
            <person name="Lipzen A."/>
            <person name="Chen C."/>
            <person name="Yanf M."/>
            <person name="Daum C."/>
            <person name="Ng V."/>
            <person name="Clum A."/>
            <person name="Steindorff A."/>
            <person name="Ohm R."/>
            <person name="Martin F."/>
            <person name="Silar P."/>
            <person name="Natvig D."/>
            <person name="Lalanne C."/>
            <person name="Gautier V."/>
            <person name="Ament-Velasquez S.L."/>
            <person name="Kruys A."/>
            <person name="Hutchinson M.I."/>
            <person name="Powell A.J."/>
            <person name="Barry K."/>
            <person name="Miller A.N."/>
            <person name="Grigoriev I.V."/>
            <person name="Debuchy R."/>
            <person name="Gladieux P."/>
            <person name="Thoren M.H."/>
            <person name="Johannesson H."/>
        </authorList>
    </citation>
    <scope>NUCLEOTIDE SEQUENCE</scope>
    <source>
        <strain evidence="4">PSN324</strain>
    </source>
</reference>
<feature type="chain" id="PRO_5043620015" description="Azaphilone pigments biosynthesis cluster protein L N-terminal domain-containing protein" evidence="2">
    <location>
        <begin position="21"/>
        <end position="915"/>
    </location>
</feature>
<keyword evidence="5" id="KW-1185">Reference proteome</keyword>
<name>A0AAV9H8B4_9PEZI</name>
<dbReference type="Proteomes" id="UP001321749">
    <property type="component" value="Unassembled WGS sequence"/>
</dbReference>
<dbReference type="Pfam" id="PF17111">
    <property type="entry name" value="PigL_N"/>
    <property type="match status" value="1"/>
</dbReference>
<organism evidence="4 5">
    <name type="scientific">Cladorrhinum samala</name>
    <dbReference type="NCBI Taxonomy" id="585594"/>
    <lineage>
        <taxon>Eukaryota</taxon>
        <taxon>Fungi</taxon>
        <taxon>Dikarya</taxon>
        <taxon>Ascomycota</taxon>
        <taxon>Pezizomycotina</taxon>
        <taxon>Sordariomycetes</taxon>
        <taxon>Sordariomycetidae</taxon>
        <taxon>Sordariales</taxon>
        <taxon>Podosporaceae</taxon>
        <taxon>Cladorrhinum</taxon>
    </lineage>
</organism>
<feature type="compositionally biased region" description="Low complexity" evidence="1">
    <location>
        <begin position="812"/>
        <end position="834"/>
    </location>
</feature>
<dbReference type="InterPro" id="IPR036770">
    <property type="entry name" value="Ankyrin_rpt-contain_sf"/>
</dbReference>
<dbReference type="InterPro" id="IPR002110">
    <property type="entry name" value="Ankyrin_rpt"/>
</dbReference>
<dbReference type="EMBL" id="MU865195">
    <property type="protein sequence ID" value="KAK4456554.1"/>
    <property type="molecule type" value="Genomic_DNA"/>
</dbReference>
<dbReference type="AlphaFoldDB" id="A0AAV9H8B4"/>
<dbReference type="SUPFAM" id="SSF48403">
    <property type="entry name" value="Ankyrin repeat"/>
    <property type="match status" value="1"/>
</dbReference>
<evidence type="ECO:0000313" key="5">
    <source>
        <dbReference type="Proteomes" id="UP001321749"/>
    </source>
</evidence>
<evidence type="ECO:0000259" key="3">
    <source>
        <dbReference type="Pfam" id="PF17111"/>
    </source>
</evidence>
<feature type="region of interest" description="Disordered" evidence="1">
    <location>
        <begin position="216"/>
        <end position="237"/>
    </location>
</feature>
<evidence type="ECO:0000313" key="4">
    <source>
        <dbReference type="EMBL" id="KAK4456554.1"/>
    </source>
</evidence>